<dbReference type="InterPro" id="IPR005000">
    <property type="entry name" value="Aldolase/citrate-lyase_domain"/>
</dbReference>
<keyword evidence="4" id="KW-1185">Reference proteome</keyword>
<evidence type="ECO:0000313" key="3">
    <source>
        <dbReference type="EMBL" id="EPG76352.1"/>
    </source>
</evidence>
<dbReference type="STRING" id="1193011.LEP1GSC058_1309"/>
<dbReference type="GO" id="GO:0046872">
    <property type="term" value="F:metal ion binding"/>
    <property type="evidence" value="ECO:0007669"/>
    <property type="project" value="UniProtKB-KW"/>
</dbReference>
<protein>
    <submittedName>
        <fullName evidence="3">HpcH/HpaI aldolase/citrate lyase domain protein</fullName>
    </submittedName>
</protein>
<sequence>MKEQIDRKIIELRRYLVSLTTTYPIVGLKGGTETEDMDAEEIRVLHLVAKDVVPVTVKIGGPEARTDIRMLVKEEIEGISAPMIESAYALKNFIATLRSMLPPVTFRKVFKAMNLETITGYKNLLEIVDSKSFEELDQVTAARSDLSASMGLIPDDDEVMKVTKTIVTISKDRGKKTSVGGTITKQNFRKIAEEIGPDKINSRHVCVDAKRSVEKGAEEVAEAMLQFEIELYDLLSILKPEKAFAYKNRMETNRERIGSRKVLYSIR</sequence>
<dbReference type="Proteomes" id="UP000014540">
    <property type="component" value="Unassembled WGS sequence"/>
</dbReference>
<accession>S3W8J3</accession>
<evidence type="ECO:0000259" key="2">
    <source>
        <dbReference type="Pfam" id="PF03328"/>
    </source>
</evidence>
<dbReference type="OrthoDB" id="337469at2"/>
<gene>
    <name evidence="3" type="ORF">LEP1GSC058_1309</name>
</gene>
<dbReference type="Pfam" id="PF03328">
    <property type="entry name" value="HpcH_HpaI"/>
    <property type="match status" value="1"/>
</dbReference>
<keyword evidence="3" id="KW-0456">Lyase</keyword>
<dbReference type="SUPFAM" id="SSF51621">
    <property type="entry name" value="Phosphoenolpyruvate/pyruvate domain"/>
    <property type="match status" value="1"/>
</dbReference>
<dbReference type="AlphaFoldDB" id="S3W8J3"/>
<reference evidence="3" key="1">
    <citation type="submission" date="2013-04" db="EMBL/GenBank/DDBJ databases">
        <authorList>
            <person name="Harkins D.M."/>
            <person name="Durkin A.S."/>
            <person name="Selengut J.D."/>
            <person name="Sanka R."/>
            <person name="DePew J."/>
            <person name="Purushe J."/>
            <person name="Ahmed A."/>
            <person name="van der Linden H."/>
            <person name="Goris M.G.A."/>
            <person name="Hartskeerl R.A."/>
            <person name="Vinetz J.M."/>
            <person name="Sutton G.G."/>
            <person name="Nelson W.C."/>
            <person name="Fouts D.E."/>
        </authorList>
    </citation>
    <scope>NUCLEOTIDE SEQUENCE [LARGE SCALE GENOMIC DNA]</scope>
    <source>
        <strain evidence="3">BUT 6</strain>
    </source>
</reference>
<evidence type="ECO:0000256" key="1">
    <source>
        <dbReference type="ARBA" id="ARBA00022723"/>
    </source>
</evidence>
<feature type="domain" description="HpcH/HpaI aldolase/citrate lyase" evidence="2">
    <location>
        <begin position="64"/>
        <end position="175"/>
    </location>
</feature>
<dbReference type="InterPro" id="IPR015813">
    <property type="entry name" value="Pyrv/PenolPyrv_kinase-like_dom"/>
</dbReference>
<proteinExistence type="predicted"/>
<comment type="caution">
    <text evidence="3">The sequence shown here is derived from an EMBL/GenBank/DDBJ whole genome shotgun (WGS) entry which is preliminary data.</text>
</comment>
<dbReference type="Gene3D" id="3.20.20.60">
    <property type="entry name" value="Phosphoenolpyruvate-binding domains"/>
    <property type="match status" value="1"/>
</dbReference>
<organism evidence="3 4">
    <name type="scientific">Leptospira fainei serovar Hurstbridge str. BUT 6</name>
    <dbReference type="NCBI Taxonomy" id="1193011"/>
    <lineage>
        <taxon>Bacteria</taxon>
        <taxon>Pseudomonadati</taxon>
        <taxon>Spirochaetota</taxon>
        <taxon>Spirochaetia</taxon>
        <taxon>Leptospirales</taxon>
        <taxon>Leptospiraceae</taxon>
        <taxon>Leptospira</taxon>
    </lineage>
</organism>
<dbReference type="RefSeq" id="WP_016547625.1">
    <property type="nucleotide sequence ID" value="NZ_AKWZ02000001.1"/>
</dbReference>
<evidence type="ECO:0000313" key="4">
    <source>
        <dbReference type="Proteomes" id="UP000014540"/>
    </source>
</evidence>
<name>S3W8J3_9LEPT</name>
<dbReference type="EMBL" id="AKWZ02000001">
    <property type="protein sequence ID" value="EPG76352.1"/>
    <property type="molecule type" value="Genomic_DNA"/>
</dbReference>
<dbReference type="GO" id="GO:0016829">
    <property type="term" value="F:lyase activity"/>
    <property type="evidence" value="ECO:0007669"/>
    <property type="project" value="UniProtKB-KW"/>
</dbReference>
<keyword evidence="1" id="KW-0479">Metal-binding</keyword>
<dbReference type="InterPro" id="IPR040442">
    <property type="entry name" value="Pyrv_kinase-like_dom_sf"/>
</dbReference>